<organism evidence="2 3">
    <name type="scientific">Giesbergeria sinuosa</name>
    <dbReference type="NCBI Taxonomy" id="80883"/>
    <lineage>
        <taxon>Bacteria</taxon>
        <taxon>Pseudomonadati</taxon>
        <taxon>Pseudomonadota</taxon>
        <taxon>Betaproteobacteria</taxon>
        <taxon>Burkholderiales</taxon>
        <taxon>Comamonadaceae</taxon>
        <taxon>Giesbergeria</taxon>
    </lineage>
</organism>
<name>A0ABV9QJL7_9BURK</name>
<keyword evidence="1" id="KW-0812">Transmembrane</keyword>
<accession>A0ABV9QJL7</accession>
<keyword evidence="3" id="KW-1185">Reference proteome</keyword>
<dbReference type="Pfam" id="PF10067">
    <property type="entry name" value="DUF2306"/>
    <property type="match status" value="1"/>
</dbReference>
<reference evidence="3" key="1">
    <citation type="journal article" date="2019" name="Int. J. Syst. Evol. Microbiol.">
        <title>The Global Catalogue of Microorganisms (GCM) 10K type strain sequencing project: providing services to taxonomists for standard genome sequencing and annotation.</title>
        <authorList>
            <consortium name="The Broad Institute Genomics Platform"/>
            <consortium name="The Broad Institute Genome Sequencing Center for Infectious Disease"/>
            <person name="Wu L."/>
            <person name="Ma J."/>
        </authorList>
    </citation>
    <scope>NUCLEOTIDE SEQUENCE [LARGE SCALE GENOMIC DNA]</scope>
    <source>
        <strain evidence="3">CCUG 49452</strain>
    </source>
</reference>
<feature type="transmembrane region" description="Helical" evidence="1">
    <location>
        <begin position="66"/>
        <end position="86"/>
    </location>
</feature>
<dbReference type="EMBL" id="JBHSHJ010000011">
    <property type="protein sequence ID" value="MFC4789890.1"/>
    <property type="molecule type" value="Genomic_DNA"/>
</dbReference>
<protein>
    <submittedName>
        <fullName evidence="2">DUF2306 domain-containing protein</fullName>
    </submittedName>
</protein>
<keyword evidence="1" id="KW-0472">Membrane</keyword>
<sequence length="137" mass="15001">MQPLTPTIAIHLTAALAATAIGPLALWARLGRSTYPRLHRAAGYAWVMLMLITALSALFIRDVRGLHLAGYSPIHLLIPVTLLSVGRGLWYLAKHNITGHRLTMQRTYIGACVVAGGFTLLPSRFLGQWLWGHLGLL</sequence>
<comment type="caution">
    <text evidence="2">The sequence shown here is derived from an EMBL/GenBank/DDBJ whole genome shotgun (WGS) entry which is preliminary data.</text>
</comment>
<feature type="transmembrane region" description="Helical" evidence="1">
    <location>
        <begin position="41"/>
        <end position="60"/>
    </location>
</feature>
<dbReference type="InterPro" id="IPR018750">
    <property type="entry name" value="DUF2306_membrane"/>
</dbReference>
<dbReference type="RefSeq" id="WP_382433703.1">
    <property type="nucleotide sequence ID" value="NZ_JBHSHJ010000011.1"/>
</dbReference>
<gene>
    <name evidence="2" type="ORF">ACFO6X_12960</name>
</gene>
<evidence type="ECO:0000313" key="2">
    <source>
        <dbReference type="EMBL" id="MFC4789890.1"/>
    </source>
</evidence>
<evidence type="ECO:0000256" key="1">
    <source>
        <dbReference type="SAM" id="Phobius"/>
    </source>
</evidence>
<dbReference type="Proteomes" id="UP001596001">
    <property type="component" value="Unassembled WGS sequence"/>
</dbReference>
<keyword evidence="1" id="KW-1133">Transmembrane helix</keyword>
<proteinExistence type="predicted"/>
<feature type="transmembrane region" description="Helical" evidence="1">
    <location>
        <begin position="6"/>
        <end position="29"/>
    </location>
</feature>
<evidence type="ECO:0000313" key="3">
    <source>
        <dbReference type="Proteomes" id="UP001596001"/>
    </source>
</evidence>
<feature type="transmembrane region" description="Helical" evidence="1">
    <location>
        <begin position="107"/>
        <end position="131"/>
    </location>
</feature>